<dbReference type="Pfam" id="PF01636">
    <property type="entry name" value="APH"/>
    <property type="match status" value="1"/>
</dbReference>
<evidence type="ECO:0000313" key="2">
    <source>
        <dbReference type="EMBL" id="MBN6101824.1"/>
    </source>
</evidence>
<reference evidence="2 3" key="1">
    <citation type="submission" date="2021-02" db="EMBL/GenBank/DDBJ databases">
        <title>Taxonomically Unique Crown Gall-Associated Xanthomonas Stains Have Deficiency in Virulence Repertories.</title>
        <authorList>
            <person name="Mafakheri H."/>
            <person name="Taghavi S.M."/>
            <person name="Dimkic I."/>
            <person name="Nemanja K."/>
            <person name="Osdaghi E."/>
        </authorList>
    </citation>
    <scope>NUCLEOTIDE SEQUENCE [LARGE SCALE GENOMIC DNA]</scope>
    <source>
        <strain evidence="2 3">FX4</strain>
    </source>
</reference>
<evidence type="ECO:0000313" key="3">
    <source>
        <dbReference type="Proteomes" id="UP000695802"/>
    </source>
</evidence>
<dbReference type="PANTHER" id="PTHR21310:SF15">
    <property type="entry name" value="AMINOGLYCOSIDE PHOSPHOTRANSFERASE DOMAIN-CONTAINING PROTEIN"/>
    <property type="match status" value="1"/>
</dbReference>
<dbReference type="RefSeq" id="WP_206229180.1">
    <property type="nucleotide sequence ID" value="NZ_JAFIWB010000004.1"/>
</dbReference>
<proteinExistence type="predicted"/>
<feature type="domain" description="Aminoglycoside phosphotransferase" evidence="1">
    <location>
        <begin position="47"/>
        <end position="277"/>
    </location>
</feature>
<dbReference type="SUPFAM" id="SSF56112">
    <property type="entry name" value="Protein kinase-like (PK-like)"/>
    <property type="match status" value="1"/>
</dbReference>
<dbReference type="Gene3D" id="3.90.1200.10">
    <property type="match status" value="1"/>
</dbReference>
<organism evidence="2 3">
    <name type="scientific">Xanthomonas bonasiae</name>
    <dbReference type="NCBI Taxonomy" id="2810351"/>
    <lineage>
        <taxon>Bacteria</taxon>
        <taxon>Pseudomonadati</taxon>
        <taxon>Pseudomonadota</taxon>
        <taxon>Gammaproteobacteria</taxon>
        <taxon>Lysobacterales</taxon>
        <taxon>Lysobacteraceae</taxon>
        <taxon>Xanthomonas</taxon>
    </lineage>
</organism>
<dbReference type="PANTHER" id="PTHR21310">
    <property type="entry name" value="AMINOGLYCOSIDE PHOSPHOTRANSFERASE-RELATED-RELATED"/>
    <property type="match status" value="1"/>
</dbReference>
<keyword evidence="3" id="KW-1185">Reference proteome</keyword>
<dbReference type="Proteomes" id="UP000695802">
    <property type="component" value="Unassembled WGS sequence"/>
</dbReference>
<dbReference type="PIRSF" id="PIRSF000707">
    <property type="entry name" value="Hygromycin-B_kinase"/>
    <property type="match status" value="1"/>
</dbReference>
<name>A0ABS3AZM8_9XANT</name>
<sequence>MKISVACLPEQPSIAQSCELIARAPLSDWMPVLDRLRQAFRLPGDRWTRIPEGANALFQLGDEVIVKLVPPNWRQQGEKERLVAPLLDGTLSLQTPRLLGGGVVDNWVFVICSRLPGSSLADVWPALEVGQKRSIMLQVGTLLRELRSVAFEADIAIRVEWRHYIATLISDCLARHRRNAMPAHLAAQVLPYIEAAGDFSPPAQPRFIHMDIHPWNLMAHHIQGKWTLSGLLDFGDAIVGQCDLFELLTPLIFMAQGDPTLVKALLDAYGLLDGYDAPTLRRRLMATALIRPDSDIGFCMQQVPISGPRDTWEQIALQLFPL</sequence>
<dbReference type="InterPro" id="IPR011009">
    <property type="entry name" value="Kinase-like_dom_sf"/>
</dbReference>
<dbReference type="EMBL" id="JAFIWB010000004">
    <property type="protein sequence ID" value="MBN6101824.1"/>
    <property type="molecule type" value="Genomic_DNA"/>
</dbReference>
<evidence type="ECO:0000259" key="1">
    <source>
        <dbReference type="Pfam" id="PF01636"/>
    </source>
</evidence>
<gene>
    <name evidence="2" type="ORF">JR064_06545</name>
</gene>
<accession>A0ABS3AZM8</accession>
<protein>
    <submittedName>
        <fullName evidence="2">Phosphotransferase</fullName>
    </submittedName>
</protein>
<dbReference type="InterPro" id="IPR051678">
    <property type="entry name" value="AGP_Transferase"/>
</dbReference>
<comment type="caution">
    <text evidence="2">The sequence shown here is derived from an EMBL/GenBank/DDBJ whole genome shotgun (WGS) entry which is preliminary data.</text>
</comment>
<dbReference type="InterPro" id="IPR002575">
    <property type="entry name" value="Aminoglycoside_PTrfase"/>
</dbReference>
<dbReference type="InterPro" id="IPR016259">
    <property type="entry name" value="Hygromycin-B_Kinase"/>
</dbReference>